<dbReference type="Proteomes" id="UP000241964">
    <property type="component" value="Unassembled WGS sequence"/>
</dbReference>
<evidence type="ECO:0000313" key="2">
    <source>
        <dbReference type="Proteomes" id="UP000241964"/>
    </source>
</evidence>
<gene>
    <name evidence="1" type="ORF">CLV60_111164</name>
</gene>
<sequence>MSKFVDESTRTNAYGNDNDEWGFMPGIGTYKKGNFRKVKQRDPDEPKAKIVSSMTWIDSERYHDENGILRVRRITYKYDEDGNKIVLPNE</sequence>
<accession>A0A2P8FVG2</accession>
<dbReference type="RefSeq" id="WP_106597609.1">
    <property type="nucleotide sequence ID" value="NZ_PYAS01000011.1"/>
</dbReference>
<dbReference type="AlphaFoldDB" id="A0A2P8FVG2"/>
<keyword evidence="2" id="KW-1185">Reference proteome</keyword>
<dbReference type="EMBL" id="PYAS01000011">
    <property type="protein sequence ID" value="PSL25713.1"/>
    <property type="molecule type" value="Genomic_DNA"/>
</dbReference>
<protein>
    <submittedName>
        <fullName evidence="1">Uncharacterized protein</fullName>
    </submittedName>
</protein>
<reference evidence="1 2" key="1">
    <citation type="submission" date="2018-03" db="EMBL/GenBank/DDBJ databases">
        <title>Genomic Encyclopedia of Archaeal and Bacterial Type Strains, Phase II (KMG-II): from individual species to whole genera.</title>
        <authorList>
            <person name="Goeker M."/>
        </authorList>
    </citation>
    <scope>NUCLEOTIDE SEQUENCE [LARGE SCALE GENOMIC DNA]</scope>
    <source>
        <strain evidence="1 2">DSM 29057</strain>
    </source>
</reference>
<proteinExistence type="predicted"/>
<organism evidence="1 2">
    <name type="scientific">Dyadobacter jiangsuensis</name>
    <dbReference type="NCBI Taxonomy" id="1591085"/>
    <lineage>
        <taxon>Bacteria</taxon>
        <taxon>Pseudomonadati</taxon>
        <taxon>Bacteroidota</taxon>
        <taxon>Cytophagia</taxon>
        <taxon>Cytophagales</taxon>
        <taxon>Spirosomataceae</taxon>
        <taxon>Dyadobacter</taxon>
    </lineage>
</organism>
<name>A0A2P8FVG2_9BACT</name>
<evidence type="ECO:0000313" key="1">
    <source>
        <dbReference type="EMBL" id="PSL25713.1"/>
    </source>
</evidence>
<comment type="caution">
    <text evidence="1">The sequence shown here is derived from an EMBL/GenBank/DDBJ whole genome shotgun (WGS) entry which is preliminary data.</text>
</comment>